<dbReference type="Gene3D" id="2.60.40.1660">
    <property type="entry name" value="Na, k-atpase alpha subunit"/>
    <property type="match status" value="1"/>
</dbReference>
<accession>A0A0X3PRZ8</accession>
<evidence type="ECO:0000313" key="8">
    <source>
        <dbReference type="EMBL" id="JAP54298.1"/>
    </source>
</evidence>
<dbReference type="Pfam" id="PF00287">
    <property type="entry name" value="Na_K-ATPase"/>
    <property type="match status" value="1"/>
</dbReference>
<keyword evidence="6 7" id="KW-0472">Membrane</keyword>
<dbReference type="GO" id="GO:0036376">
    <property type="term" value="P:sodium ion export across plasma membrane"/>
    <property type="evidence" value="ECO:0007669"/>
    <property type="project" value="TreeGrafter"/>
</dbReference>
<evidence type="ECO:0000256" key="5">
    <source>
        <dbReference type="ARBA" id="ARBA00022989"/>
    </source>
</evidence>
<evidence type="ECO:0000256" key="1">
    <source>
        <dbReference type="ARBA" id="ARBA00004606"/>
    </source>
</evidence>
<dbReference type="GO" id="GO:0001671">
    <property type="term" value="F:ATPase activator activity"/>
    <property type="evidence" value="ECO:0007669"/>
    <property type="project" value="TreeGrafter"/>
</dbReference>
<name>A0A0X3PRZ8_SCHSO</name>
<dbReference type="EMBL" id="GEEE01008927">
    <property type="protein sequence ID" value="JAP54298.1"/>
    <property type="molecule type" value="Transcribed_RNA"/>
</dbReference>
<sequence length="275" mass="31119">MGRCAEGCQKFGRFIYNPSKNAFFGRTCKSWALIFIYFAVFYTCLAGFFVGMLSVLIYGLLSNTAPSLTGMQSLLKLNPGLGYLPRVDVDKPLLQVSTFDSYTRRWYLNATEEFLKNYVNNTNCDLTRPTPPSGDVRDVCRFPKYLLGPCANPEKALNGEELCIYVKLNKVYGWLPDINGTEITMKCGPANSFDGQQLGEPRYYPEAKGNSTMGAFYSIFFPYINQEDYELPLVAVTFPKLTKNTLVMIECSLVNVGYHDEQFRLDLTLDTVPPW</sequence>
<keyword evidence="5 7" id="KW-1133">Transmembrane helix</keyword>
<proteinExistence type="inferred from homology"/>
<comment type="subcellular location">
    <subcellularLocation>
        <location evidence="1">Membrane</location>
        <topology evidence="1">Single-pass type II membrane protein</topology>
    </subcellularLocation>
</comment>
<reference evidence="8" key="1">
    <citation type="submission" date="2016-01" db="EMBL/GenBank/DDBJ databases">
        <title>Reference transcriptome for the parasite Schistocephalus solidus: insights into the molecular evolution of parasitism.</title>
        <authorList>
            <person name="Hebert F.O."/>
            <person name="Grambauer S."/>
            <person name="Barber I."/>
            <person name="Landry C.R."/>
            <person name="Aubin-Horth N."/>
        </authorList>
    </citation>
    <scope>NUCLEOTIDE SEQUENCE</scope>
</reference>
<evidence type="ECO:0000256" key="3">
    <source>
        <dbReference type="ARBA" id="ARBA00022692"/>
    </source>
</evidence>
<dbReference type="GO" id="GO:1990573">
    <property type="term" value="P:potassium ion import across plasma membrane"/>
    <property type="evidence" value="ECO:0007669"/>
    <property type="project" value="TreeGrafter"/>
</dbReference>
<dbReference type="InterPro" id="IPR038702">
    <property type="entry name" value="Na/K_ATPase_sub_beta_sf"/>
</dbReference>
<dbReference type="GO" id="GO:0006883">
    <property type="term" value="P:intracellular sodium ion homeostasis"/>
    <property type="evidence" value="ECO:0007669"/>
    <property type="project" value="TreeGrafter"/>
</dbReference>
<organism evidence="8">
    <name type="scientific">Schistocephalus solidus</name>
    <name type="common">Tapeworm</name>
    <dbReference type="NCBI Taxonomy" id="70667"/>
    <lineage>
        <taxon>Eukaryota</taxon>
        <taxon>Metazoa</taxon>
        <taxon>Spiralia</taxon>
        <taxon>Lophotrochozoa</taxon>
        <taxon>Platyhelminthes</taxon>
        <taxon>Cestoda</taxon>
        <taxon>Eucestoda</taxon>
        <taxon>Diphyllobothriidea</taxon>
        <taxon>Diphyllobothriidae</taxon>
        <taxon>Schistocephalus</taxon>
    </lineage>
</organism>
<evidence type="ECO:0000256" key="6">
    <source>
        <dbReference type="ARBA" id="ARBA00023136"/>
    </source>
</evidence>
<evidence type="ECO:0000256" key="7">
    <source>
        <dbReference type="SAM" id="Phobius"/>
    </source>
</evidence>
<protein>
    <submittedName>
        <fullName evidence="8">Putative sodium/potassium-transporting ATPase subunit beta-3</fullName>
    </submittedName>
</protein>
<evidence type="ECO:0000256" key="4">
    <source>
        <dbReference type="ARBA" id="ARBA00022968"/>
    </source>
</evidence>
<gene>
    <name evidence="8" type="primary">AT1B3</name>
    <name evidence="8" type="ORF">TR144419</name>
</gene>
<dbReference type="AlphaFoldDB" id="A0A0X3PRZ8"/>
<evidence type="ECO:0000256" key="2">
    <source>
        <dbReference type="ARBA" id="ARBA00005876"/>
    </source>
</evidence>
<dbReference type="PANTHER" id="PTHR11523">
    <property type="entry name" value="SODIUM/POTASSIUM-DEPENDENT ATPASE BETA SUBUNIT"/>
    <property type="match status" value="1"/>
</dbReference>
<keyword evidence="3 7" id="KW-0812">Transmembrane</keyword>
<keyword evidence="4" id="KW-0735">Signal-anchor</keyword>
<comment type="similarity">
    <text evidence="2">Belongs to the X(+)/potassium ATPases subunit beta family.</text>
</comment>
<dbReference type="PROSITE" id="PS00390">
    <property type="entry name" value="ATPASE_NA_K_BETA_1"/>
    <property type="match status" value="1"/>
</dbReference>
<dbReference type="InterPro" id="IPR000402">
    <property type="entry name" value="Na/K_ATPase_sub_beta"/>
</dbReference>
<dbReference type="GO" id="GO:0005890">
    <property type="term" value="C:sodium:potassium-exchanging ATPase complex"/>
    <property type="evidence" value="ECO:0007669"/>
    <property type="project" value="InterPro"/>
</dbReference>
<feature type="transmembrane region" description="Helical" evidence="7">
    <location>
        <begin position="34"/>
        <end position="61"/>
    </location>
</feature>
<dbReference type="PANTHER" id="PTHR11523:SF28">
    <property type="entry name" value="NA_K-ATPASE BETA SUBUNIT ISOFORM 4-RELATED"/>
    <property type="match status" value="1"/>
</dbReference>
<dbReference type="GO" id="GO:0030007">
    <property type="term" value="P:intracellular potassium ion homeostasis"/>
    <property type="evidence" value="ECO:0007669"/>
    <property type="project" value="TreeGrafter"/>
</dbReference>